<dbReference type="Gene3D" id="3.30.750.200">
    <property type="match status" value="1"/>
</dbReference>
<evidence type="ECO:0008006" key="3">
    <source>
        <dbReference type="Google" id="ProtNLM"/>
    </source>
</evidence>
<evidence type="ECO:0000313" key="1">
    <source>
        <dbReference type="EMBL" id="QDT10585.1"/>
    </source>
</evidence>
<dbReference type="AlphaFoldDB" id="A0A517NTY7"/>
<protein>
    <recommendedName>
        <fullName evidence="3">Elp3/MiaA/NifB-like radical SAM core domain-containing protein</fullName>
    </recommendedName>
</protein>
<gene>
    <name evidence="1" type="ORF">K239x_25420</name>
</gene>
<evidence type="ECO:0000313" key="2">
    <source>
        <dbReference type="Proteomes" id="UP000319817"/>
    </source>
</evidence>
<accession>A0A517NTY7</accession>
<keyword evidence="2" id="KW-1185">Reference proteome</keyword>
<dbReference type="Proteomes" id="UP000319817">
    <property type="component" value="Chromosome"/>
</dbReference>
<dbReference type="OrthoDB" id="273870at2"/>
<name>A0A517NTY7_9BACT</name>
<dbReference type="EMBL" id="CP036526">
    <property type="protein sequence ID" value="QDT10585.1"/>
    <property type="molecule type" value="Genomic_DNA"/>
</dbReference>
<dbReference type="InterPro" id="IPR058240">
    <property type="entry name" value="rSAM_sf"/>
</dbReference>
<sequence length="227" mass="25345">MCDLHQNTLLGPTPVGYITEQITESLSLHPPLASPAPRWIKLYNSGNFFDPASIPQDEYAAIAKLCQPFSRVIIENHPRFGASRLNRFQNLIDGQLEIAVGLETVQPRWLERMGKQMTRDQFDRYAHTLNQTGVDLRVFLIVGVPGITVAESLRWAQLSVRHAIRQSARHISLIPARAGHGWSGQANELPAIELADLQTIQRATQTETCTITIDHWGLSPTPTKAEP</sequence>
<organism evidence="1 2">
    <name type="scientific">Stieleria marina</name>
    <dbReference type="NCBI Taxonomy" id="1930275"/>
    <lineage>
        <taxon>Bacteria</taxon>
        <taxon>Pseudomonadati</taxon>
        <taxon>Planctomycetota</taxon>
        <taxon>Planctomycetia</taxon>
        <taxon>Pirellulales</taxon>
        <taxon>Pirellulaceae</taxon>
        <taxon>Stieleria</taxon>
    </lineage>
</organism>
<dbReference type="RefSeq" id="WP_145418254.1">
    <property type="nucleotide sequence ID" value="NZ_CP036526.1"/>
</dbReference>
<reference evidence="1 2" key="1">
    <citation type="submission" date="2019-02" db="EMBL/GenBank/DDBJ databases">
        <title>Deep-cultivation of Planctomycetes and their phenomic and genomic characterization uncovers novel biology.</title>
        <authorList>
            <person name="Wiegand S."/>
            <person name="Jogler M."/>
            <person name="Boedeker C."/>
            <person name="Pinto D."/>
            <person name="Vollmers J."/>
            <person name="Rivas-Marin E."/>
            <person name="Kohn T."/>
            <person name="Peeters S.H."/>
            <person name="Heuer A."/>
            <person name="Rast P."/>
            <person name="Oberbeckmann S."/>
            <person name="Bunk B."/>
            <person name="Jeske O."/>
            <person name="Meyerdierks A."/>
            <person name="Storesund J.E."/>
            <person name="Kallscheuer N."/>
            <person name="Luecker S."/>
            <person name="Lage O.M."/>
            <person name="Pohl T."/>
            <person name="Merkel B.J."/>
            <person name="Hornburger P."/>
            <person name="Mueller R.-W."/>
            <person name="Bruemmer F."/>
            <person name="Labrenz M."/>
            <person name="Spormann A.M."/>
            <person name="Op den Camp H."/>
            <person name="Overmann J."/>
            <person name="Amann R."/>
            <person name="Jetten M.S.M."/>
            <person name="Mascher T."/>
            <person name="Medema M.H."/>
            <person name="Devos D.P."/>
            <person name="Kaster A.-K."/>
            <person name="Ovreas L."/>
            <person name="Rohde M."/>
            <person name="Galperin M.Y."/>
            <person name="Jogler C."/>
        </authorList>
    </citation>
    <scope>NUCLEOTIDE SEQUENCE [LARGE SCALE GENOMIC DNA]</scope>
    <source>
        <strain evidence="1 2">K23_9</strain>
    </source>
</reference>
<dbReference type="SUPFAM" id="SSF102114">
    <property type="entry name" value="Radical SAM enzymes"/>
    <property type="match status" value="1"/>
</dbReference>
<proteinExistence type="predicted"/>